<dbReference type="InterPro" id="IPR050683">
    <property type="entry name" value="Bact_Polysacc_Export_ATP-bd"/>
</dbReference>
<dbReference type="CDD" id="cd10147">
    <property type="entry name" value="Wzt_C-like"/>
    <property type="match status" value="1"/>
</dbReference>
<dbReference type="Gene3D" id="3.40.50.300">
    <property type="entry name" value="P-loop containing nucleotide triphosphate hydrolases"/>
    <property type="match status" value="1"/>
</dbReference>
<dbReference type="InterPro" id="IPR017871">
    <property type="entry name" value="ABC_transporter-like_CS"/>
</dbReference>
<evidence type="ECO:0000256" key="1">
    <source>
        <dbReference type="ARBA" id="ARBA00005417"/>
    </source>
</evidence>
<accession>A0ABS2IJC3</accession>
<dbReference type="PANTHER" id="PTHR46743">
    <property type="entry name" value="TEICHOIC ACIDS EXPORT ATP-BINDING PROTEIN TAGH"/>
    <property type="match status" value="1"/>
</dbReference>
<reference evidence="6 7" key="1">
    <citation type="submission" date="2021-02" db="EMBL/GenBank/DDBJ databases">
        <authorList>
            <person name="Lee D.-H."/>
        </authorList>
    </citation>
    <scope>NUCLEOTIDE SEQUENCE [LARGE SCALE GENOMIC DNA]</scope>
    <source>
        <strain evidence="6 7">UL073</strain>
    </source>
</reference>
<dbReference type="Gene3D" id="2.70.50.60">
    <property type="entry name" value="abc- transporter (atp binding component) like domain"/>
    <property type="match status" value="1"/>
</dbReference>
<dbReference type="CDD" id="cd03220">
    <property type="entry name" value="ABC_KpsT_Wzt"/>
    <property type="match status" value="1"/>
</dbReference>
<dbReference type="InterPro" id="IPR003439">
    <property type="entry name" value="ABC_transporter-like_ATP-bd"/>
</dbReference>
<name>A0ABS2IJC3_9GAMM</name>
<dbReference type="GO" id="GO:0005524">
    <property type="term" value="F:ATP binding"/>
    <property type="evidence" value="ECO:0007669"/>
    <property type="project" value="UniProtKB-KW"/>
</dbReference>
<evidence type="ECO:0000259" key="5">
    <source>
        <dbReference type="PROSITE" id="PS50893"/>
    </source>
</evidence>
<dbReference type="InterPro" id="IPR003593">
    <property type="entry name" value="AAA+_ATPase"/>
</dbReference>
<dbReference type="InterPro" id="IPR027417">
    <property type="entry name" value="P-loop_NTPase"/>
</dbReference>
<dbReference type="SUPFAM" id="SSF52540">
    <property type="entry name" value="P-loop containing nucleoside triphosphate hydrolases"/>
    <property type="match status" value="1"/>
</dbReference>
<comment type="caution">
    <text evidence="6">The sequence shown here is derived from an EMBL/GenBank/DDBJ whole genome shotgun (WGS) entry which is preliminary data.</text>
</comment>
<comment type="similarity">
    <text evidence="1">Belongs to the ABC transporter superfamily.</text>
</comment>
<evidence type="ECO:0000313" key="6">
    <source>
        <dbReference type="EMBL" id="MBM7063162.1"/>
    </source>
</evidence>
<protein>
    <submittedName>
        <fullName evidence="6">ABC transporter ATP-binding protein</fullName>
    </submittedName>
</protein>
<dbReference type="Pfam" id="PF00005">
    <property type="entry name" value="ABC_tran"/>
    <property type="match status" value="1"/>
</dbReference>
<dbReference type="EMBL" id="JAFEUP010000007">
    <property type="protein sequence ID" value="MBM7063162.1"/>
    <property type="molecule type" value="Genomic_DNA"/>
</dbReference>
<evidence type="ECO:0000256" key="4">
    <source>
        <dbReference type="ARBA" id="ARBA00022840"/>
    </source>
</evidence>
<organism evidence="6 7">
    <name type="scientific">Zestomonas insulae</name>
    <dbReference type="NCBI Taxonomy" id="2809017"/>
    <lineage>
        <taxon>Bacteria</taxon>
        <taxon>Pseudomonadati</taxon>
        <taxon>Pseudomonadota</taxon>
        <taxon>Gammaproteobacteria</taxon>
        <taxon>Pseudomonadales</taxon>
        <taxon>Pseudomonadaceae</taxon>
        <taxon>Zestomonas</taxon>
    </lineage>
</organism>
<evidence type="ECO:0000256" key="3">
    <source>
        <dbReference type="ARBA" id="ARBA00022741"/>
    </source>
</evidence>
<keyword evidence="7" id="KW-1185">Reference proteome</keyword>
<evidence type="ECO:0000313" key="7">
    <source>
        <dbReference type="Proteomes" id="UP000717995"/>
    </source>
</evidence>
<dbReference type="SMART" id="SM00382">
    <property type="entry name" value="AAA"/>
    <property type="match status" value="1"/>
</dbReference>
<evidence type="ECO:0000256" key="2">
    <source>
        <dbReference type="ARBA" id="ARBA00022448"/>
    </source>
</evidence>
<dbReference type="PROSITE" id="PS00211">
    <property type="entry name" value="ABC_TRANSPORTER_1"/>
    <property type="match status" value="1"/>
</dbReference>
<dbReference type="RefSeq" id="WP_205350342.1">
    <property type="nucleotide sequence ID" value="NZ_JAFEUP010000007.1"/>
</dbReference>
<dbReference type="InterPro" id="IPR029439">
    <property type="entry name" value="Wzt_C"/>
</dbReference>
<sequence>MSSELAIRVANLSKCYQIYDKPRDRLMQMLMRGHKQYFREFWAVRDVSFEIKKGETVGIVGRNGSGKSTLLQMICGTLNQTSGSIETQGRIAALLELGSGFNPEFTGRENVYLNAAVLGLDRHEVDECFSEIVKFSEIGDFIDQPTKTYSSGMLVRLAFSVQAMIEPDILIVDEALAVGDEKFQRKCFSRLEELKNRGTSILFVSHSETQIIELCDHALLIDHGELIMNASPLQIVRSYQRLIYAPEAEQAALLEKYKRNDPLYDSAPSSPTSPTDSFQEASKETAVLNHYDPNLTPETTTIYPEQGARIKRIAIHDCNGDAVNILEPMKKYRIVSEGDFSEDLERLFFGIHIRSISGAVISGQRHPEDGKYIDRSQAGKRFRVEFSFNMNLLPGTYFVGGGVWSENSASCAHRILDAIMFRVQSSGPQNAFGYCNLTASPAVLSIEE</sequence>
<keyword evidence="4 6" id="KW-0067">ATP-binding</keyword>
<dbReference type="InterPro" id="IPR015860">
    <property type="entry name" value="ABC_transpr_TagH-like"/>
</dbReference>
<feature type="domain" description="ABC transporter" evidence="5">
    <location>
        <begin position="7"/>
        <end position="248"/>
    </location>
</feature>
<dbReference type="PANTHER" id="PTHR46743:SF2">
    <property type="entry name" value="TEICHOIC ACIDS EXPORT ATP-BINDING PROTEIN TAGH"/>
    <property type="match status" value="1"/>
</dbReference>
<dbReference type="Proteomes" id="UP000717995">
    <property type="component" value="Unassembled WGS sequence"/>
</dbReference>
<proteinExistence type="inferred from homology"/>
<keyword evidence="3" id="KW-0547">Nucleotide-binding</keyword>
<dbReference type="PROSITE" id="PS50893">
    <property type="entry name" value="ABC_TRANSPORTER_2"/>
    <property type="match status" value="1"/>
</dbReference>
<gene>
    <name evidence="6" type="ORF">JQX08_20790</name>
</gene>
<dbReference type="Pfam" id="PF14524">
    <property type="entry name" value="Wzt_C"/>
    <property type="match status" value="1"/>
</dbReference>
<keyword evidence="2" id="KW-0813">Transport</keyword>